<gene>
    <name evidence="2" type="ORF">CUNI_LOCUS5621</name>
</gene>
<dbReference type="Proteomes" id="UP000678393">
    <property type="component" value="Unassembled WGS sequence"/>
</dbReference>
<evidence type="ECO:0000313" key="2">
    <source>
        <dbReference type="EMBL" id="CAG5120063.1"/>
    </source>
</evidence>
<evidence type="ECO:0000259" key="1">
    <source>
        <dbReference type="Pfam" id="PF01421"/>
    </source>
</evidence>
<organism evidence="2 3">
    <name type="scientific">Candidula unifasciata</name>
    <dbReference type="NCBI Taxonomy" id="100452"/>
    <lineage>
        <taxon>Eukaryota</taxon>
        <taxon>Metazoa</taxon>
        <taxon>Spiralia</taxon>
        <taxon>Lophotrochozoa</taxon>
        <taxon>Mollusca</taxon>
        <taxon>Gastropoda</taxon>
        <taxon>Heterobranchia</taxon>
        <taxon>Euthyneura</taxon>
        <taxon>Panpulmonata</taxon>
        <taxon>Eupulmonata</taxon>
        <taxon>Stylommatophora</taxon>
        <taxon>Helicina</taxon>
        <taxon>Helicoidea</taxon>
        <taxon>Geomitridae</taxon>
        <taxon>Candidula</taxon>
    </lineage>
</organism>
<accession>A0A8S3YT23</accession>
<reference evidence="2" key="1">
    <citation type="submission" date="2021-04" db="EMBL/GenBank/DDBJ databases">
        <authorList>
            <consortium name="Molecular Ecology Group"/>
        </authorList>
    </citation>
    <scope>NUCLEOTIDE SEQUENCE</scope>
</reference>
<protein>
    <recommendedName>
        <fullName evidence="1">Peptidase M12B domain-containing protein</fullName>
    </recommendedName>
</protein>
<dbReference type="InterPro" id="IPR024079">
    <property type="entry name" value="MetalloPept_cat_dom_sf"/>
</dbReference>
<dbReference type="GO" id="GO:0006508">
    <property type="term" value="P:proteolysis"/>
    <property type="evidence" value="ECO:0007669"/>
    <property type="project" value="InterPro"/>
</dbReference>
<comment type="caution">
    <text evidence="2">The sequence shown here is derived from an EMBL/GenBank/DDBJ whole genome shotgun (WGS) entry which is preliminary data.</text>
</comment>
<evidence type="ECO:0000313" key="3">
    <source>
        <dbReference type="Proteomes" id="UP000678393"/>
    </source>
</evidence>
<feature type="non-terminal residue" evidence="2">
    <location>
        <position position="82"/>
    </location>
</feature>
<keyword evidence="3" id="KW-1185">Reference proteome</keyword>
<proteinExistence type="predicted"/>
<dbReference type="Gene3D" id="3.40.390.10">
    <property type="entry name" value="Collagenase (Catalytic Domain)"/>
    <property type="match status" value="1"/>
</dbReference>
<name>A0A8S3YT23_9EUPU</name>
<feature type="domain" description="Peptidase M12B" evidence="1">
    <location>
        <begin position="6"/>
        <end position="55"/>
    </location>
</feature>
<dbReference type="SUPFAM" id="SSF55486">
    <property type="entry name" value="Metalloproteases ('zincins'), catalytic domain"/>
    <property type="match status" value="1"/>
</dbReference>
<dbReference type="EMBL" id="CAJHNH020000824">
    <property type="protein sequence ID" value="CAG5120063.1"/>
    <property type="molecule type" value="Genomic_DNA"/>
</dbReference>
<dbReference type="GO" id="GO:0004222">
    <property type="term" value="F:metalloendopeptidase activity"/>
    <property type="evidence" value="ECO:0007669"/>
    <property type="project" value="InterPro"/>
</dbReference>
<dbReference type="AlphaFoldDB" id="A0A8S3YT23"/>
<sequence>ESSEGAVGRAYVGGVCFAKAKCAIVIPQRNGVTRELHELGHNLGLLHDPRTPNCTWPYGFMGWQDTTDFKDCYRPLLLSSLA</sequence>
<dbReference type="Pfam" id="PF01421">
    <property type="entry name" value="Reprolysin"/>
    <property type="match status" value="1"/>
</dbReference>
<feature type="non-terminal residue" evidence="2">
    <location>
        <position position="1"/>
    </location>
</feature>
<dbReference type="InterPro" id="IPR001590">
    <property type="entry name" value="Peptidase_M12B"/>
</dbReference>